<dbReference type="Proteomes" id="UP000761534">
    <property type="component" value="Unassembled WGS sequence"/>
</dbReference>
<feature type="compositionally biased region" description="Basic and acidic residues" evidence="1">
    <location>
        <begin position="44"/>
        <end position="53"/>
    </location>
</feature>
<dbReference type="VEuPathDB" id="FungiDB:TRICI_005765"/>
<accession>A0A642UUB1</accession>
<comment type="caution">
    <text evidence="2">The sequence shown here is derived from an EMBL/GenBank/DDBJ whole genome shotgun (WGS) entry which is preliminary data.</text>
</comment>
<gene>
    <name evidence="2" type="ORF">TRICI_005765</name>
</gene>
<dbReference type="OrthoDB" id="5341873at2759"/>
<dbReference type="EMBL" id="SWFS01000448">
    <property type="protein sequence ID" value="KAA8903078.1"/>
    <property type="molecule type" value="Genomic_DNA"/>
</dbReference>
<dbReference type="AlphaFoldDB" id="A0A642UUB1"/>
<evidence type="ECO:0000313" key="3">
    <source>
        <dbReference type="Proteomes" id="UP000761534"/>
    </source>
</evidence>
<keyword evidence="3" id="KW-1185">Reference proteome</keyword>
<protein>
    <submittedName>
        <fullName evidence="2">Uncharacterized protein</fullName>
    </submittedName>
</protein>
<sequence length="100" mass="10998">MTGGGFFDRHAKELTLVFGGLVTVAGVLAVTLPCEASKPKKRSLGPEKEDSKRPPGKPETWTDEQLNTFLAERYVYPPDNLDRDGLVCLVETYIKASSQN</sequence>
<proteinExistence type="predicted"/>
<organism evidence="2 3">
    <name type="scientific">Trichomonascus ciferrii</name>
    <dbReference type="NCBI Taxonomy" id="44093"/>
    <lineage>
        <taxon>Eukaryota</taxon>
        <taxon>Fungi</taxon>
        <taxon>Dikarya</taxon>
        <taxon>Ascomycota</taxon>
        <taxon>Saccharomycotina</taxon>
        <taxon>Dipodascomycetes</taxon>
        <taxon>Dipodascales</taxon>
        <taxon>Trichomonascaceae</taxon>
        <taxon>Trichomonascus</taxon>
        <taxon>Trichomonascus ciferrii complex</taxon>
    </lineage>
</organism>
<reference evidence="2" key="1">
    <citation type="journal article" date="2019" name="G3 (Bethesda)">
        <title>Genome Assemblies of Two Rare Opportunistic Yeast Pathogens: Diutina rugosa (syn. Candida rugosa) and Trichomonascus ciferrii (syn. Candida ciferrii).</title>
        <authorList>
            <person name="Mixao V."/>
            <person name="Saus E."/>
            <person name="Hansen A.P."/>
            <person name="Lass-Florl C."/>
            <person name="Gabaldon T."/>
        </authorList>
    </citation>
    <scope>NUCLEOTIDE SEQUENCE</scope>
    <source>
        <strain evidence="2">CBS 4856</strain>
    </source>
</reference>
<feature type="region of interest" description="Disordered" evidence="1">
    <location>
        <begin position="37"/>
        <end position="63"/>
    </location>
</feature>
<evidence type="ECO:0000313" key="2">
    <source>
        <dbReference type="EMBL" id="KAA8903078.1"/>
    </source>
</evidence>
<evidence type="ECO:0000256" key="1">
    <source>
        <dbReference type="SAM" id="MobiDB-lite"/>
    </source>
</evidence>
<name>A0A642UUB1_9ASCO</name>